<dbReference type="Proteomes" id="UP000424752">
    <property type="component" value="Chromosome"/>
</dbReference>
<evidence type="ECO:0000256" key="4">
    <source>
        <dbReference type="SAM" id="SignalP"/>
    </source>
</evidence>
<dbReference type="Pfam" id="PF09160">
    <property type="entry name" value="FimH_man-bind"/>
    <property type="match status" value="1"/>
</dbReference>
<organism evidence="6 7">
    <name type="scientific">Erwinia sorbitola</name>
    <dbReference type="NCBI Taxonomy" id="2681984"/>
    <lineage>
        <taxon>Bacteria</taxon>
        <taxon>Pseudomonadati</taxon>
        <taxon>Pseudomonadota</taxon>
        <taxon>Gammaproteobacteria</taxon>
        <taxon>Enterobacterales</taxon>
        <taxon>Erwiniaceae</taxon>
        <taxon>Erwinia</taxon>
    </lineage>
</organism>
<dbReference type="PANTHER" id="PTHR33420:SF14">
    <property type="entry name" value="TYPE 1 FIMBRIN D-MANNOSE SPECIFIC ADHESIN"/>
    <property type="match status" value="1"/>
</dbReference>
<dbReference type="PANTHER" id="PTHR33420">
    <property type="entry name" value="FIMBRIAL SUBUNIT ELFA-RELATED"/>
    <property type="match status" value="1"/>
</dbReference>
<dbReference type="Gene3D" id="2.60.40.1090">
    <property type="entry name" value="Fimbrial-type adhesion domain"/>
    <property type="match status" value="2"/>
</dbReference>
<evidence type="ECO:0000256" key="3">
    <source>
        <dbReference type="ARBA" id="ARBA00023263"/>
    </source>
</evidence>
<reference evidence="6 7" key="1">
    <citation type="submission" date="2019-12" db="EMBL/GenBank/DDBJ databases">
        <title>Erwinia sp. nov., isolated from droppings of birds in the Qinghai-Tiebt plateau of China.</title>
        <authorList>
            <person name="Ge Y."/>
        </authorList>
    </citation>
    <scope>NUCLEOTIDE SEQUENCE [LARGE SCALE GENOMIC DNA]</scope>
    <source>
        <strain evidence="6 7">J780</strain>
    </source>
</reference>
<evidence type="ECO:0000313" key="6">
    <source>
        <dbReference type="EMBL" id="QGU89769.1"/>
    </source>
</evidence>
<dbReference type="KEGG" id="erwi:GN242_18950"/>
<evidence type="ECO:0000256" key="1">
    <source>
        <dbReference type="ARBA" id="ARBA00004561"/>
    </source>
</evidence>
<evidence type="ECO:0000313" key="7">
    <source>
        <dbReference type="Proteomes" id="UP000424752"/>
    </source>
</evidence>
<feature type="signal peptide" evidence="4">
    <location>
        <begin position="1"/>
        <end position="25"/>
    </location>
</feature>
<proteinExistence type="inferred from homology"/>
<name>A0A6I6EXA9_9GAMM</name>
<dbReference type="CDD" id="cd10466">
    <property type="entry name" value="FimH_man-bind"/>
    <property type="match status" value="1"/>
</dbReference>
<gene>
    <name evidence="6" type="ORF">GN242_18950</name>
</gene>
<comment type="subcellular location">
    <subcellularLocation>
        <location evidence="1">Fimbrium</location>
    </subcellularLocation>
</comment>
<feature type="chain" id="PRO_5026079455" evidence="4">
    <location>
        <begin position="26"/>
        <end position="311"/>
    </location>
</feature>
<dbReference type="AlphaFoldDB" id="A0A6I6EXA9"/>
<keyword evidence="4" id="KW-0732">Signal</keyword>
<evidence type="ECO:0000259" key="5">
    <source>
        <dbReference type="Pfam" id="PF09160"/>
    </source>
</evidence>
<accession>A0A6I6EXA9</accession>
<keyword evidence="3" id="KW-0281">Fimbrium</keyword>
<dbReference type="InterPro" id="IPR015243">
    <property type="entry name" value="FimH_man-bd"/>
</dbReference>
<dbReference type="GO" id="GO:0043709">
    <property type="term" value="P:cell adhesion involved in single-species biofilm formation"/>
    <property type="evidence" value="ECO:0007669"/>
    <property type="project" value="TreeGrafter"/>
</dbReference>
<dbReference type="InterPro" id="IPR008966">
    <property type="entry name" value="Adhesion_dom_sf"/>
</dbReference>
<protein>
    <submittedName>
        <fullName evidence="6">Fimbrial protein</fullName>
    </submittedName>
</protein>
<sequence>MFIKKNLTALVISCLIMAYSSGADAFTCRDAQGNKLNSGNITGSLNVYVNIDPILQTDKVMVVNLSNSISCLNNAPGSRNDMVRLAVGSAYGGVLDNFIGTLRYYNYEYNFPLRYETSSVNITEGYYTPWRVQLFLTPISTASGVVIRQGRLIAKLVMRQVGSNISDGGNIHTATFTWNIYANNNVVVPTGGCDVSSRNVAVRLPDYPGTAAVPLTVHCAKDQRVAYYLTGTTTDTASTLFANTSSSNPAKGIGVQLSNNKGVIATNKRISLGTVGTGPVSLGLTTSYARTSGQVVAGDVQSVIGVTFVYE</sequence>
<dbReference type="InterPro" id="IPR050263">
    <property type="entry name" value="Bact_Fimbrial_Adh_Pro"/>
</dbReference>
<feature type="domain" description="FimH mannose-binding" evidence="5">
    <location>
        <begin position="42"/>
        <end position="179"/>
    </location>
</feature>
<comment type="similarity">
    <text evidence="2">Belongs to the fimbrial protein family.</text>
</comment>
<evidence type="ECO:0000256" key="2">
    <source>
        <dbReference type="ARBA" id="ARBA00006671"/>
    </source>
</evidence>
<dbReference type="SUPFAM" id="SSF49401">
    <property type="entry name" value="Bacterial adhesins"/>
    <property type="match status" value="2"/>
</dbReference>
<dbReference type="EMBL" id="CP046509">
    <property type="protein sequence ID" value="QGU89769.1"/>
    <property type="molecule type" value="Genomic_DNA"/>
</dbReference>
<dbReference type="GO" id="GO:0009289">
    <property type="term" value="C:pilus"/>
    <property type="evidence" value="ECO:0007669"/>
    <property type="project" value="UniProtKB-SubCell"/>
</dbReference>
<dbReference type="InterPro" id="IPR036937">
    <property type="entry name" value="Adhesion_dom_fimbrial_sf"/>
</dbReference>